<keyword evidence="4" id="KW-0328">Glycosyltransferase</keyword>
<keyword evidence="8" id="KW-1133">Transmembrane helix</keyword>
<dbReference type="Pfam" id="PF13733">
    <property type="entry name" value="Glyco_transf_7N"/>
    <property type="match status" value="1"/>
</dbReference>
<evidence type="ECO:0000256" key="9">
    <source>
        <dbReference type="ARBA" id="ARBA00023136"/>
    </source>
</evidence>
<dbReference type="SUPFAM" id="SSF53448">
    <property type="entry name" value="Nucleotide-diphospho-sugar transferases"/>
    <property type="match status" value="1"/>
</dbReference>
<keyword evidence="13" id="KW-1185">Reference proteome</keyword>
<evidence type="ECO:0000256" key="2">
    <source>
        <dbReference type="ARBA" id="ARBA00004922"/>
    </source>
</evidence>
<comment type="pathway">
    <text evidence="2">Protein modification; protein glycosylation.</text>
</comment>
<dbReference type="InterPro" id="IPR027995">
    <property type="entry name" value="Galactosyl_T_N"/>
</dbReference>
<evidence type="ECO:0000313" key="13">
    <source>
        <dbReference type="Proteomes" id="UP000694844"/>
    </source>
</evidence>
<evidence type="ECO:0000259" key="12">
    <source>
        <dbReference type="Pfam" id="PF13733"/>
    </source>
</evidence>
<evidence type="ECO:0000256" key="8">
    <source>
        <dbReference type="ARBA" id="ARBA00022989"/>
    </source>
</evidence>
<name>A0A8B8E4J7_CRAVI</name>
<dbReference type="PANTHER" id="PTHR19300:SF57">
    <property type="entry name" value="BETA-1,4-N-ACETYLGALACTOSAMINYLTRANSFERASE"/>
    <property type="match status" value="1"/>
</dbReference>
<dbReference type="Proteomes" id="UP000694844">
    <property type="component" value="Chromosome 4"/>
</dbReference>
<reference evidence="14" key="1">
    <citation type="submission" date="2025-08" db="UniProtKB">
        <authorList>
            <consortium name="RefSeq"/>
        </authorList>
    </citation>
    <scope>IDENTIFICATION</scope>
    <source>
        <tissue evidence="14">Whole sample</tissue>
    </source>
</reference>
<dbReference type="Gene3D" id="3.90.550.10">
    <property type="entry name" value="Spore Coat Polysaccharide Biosynthesis Protein SpsA, Chain A"/>
    <property type="match status" value="1"/>
</dbReference>
<dbReference type="UniPathway" id="UPA00378"/>
<feature type="domain" description="Galactosyltransferase N-terminal" evidence="12">
    <location>
        <begin position="2"/>
        <end position="37"/>
    </location>
</feature>
<comment type="similarity">
    <text evidence="3">Belongs to the glycosyltransferase 7 family.</text>
</comment>
<organism evidence="13 14">
    <name type="scientific">Crassostrea virginica</name>
    <name type="common">Eastern oyster</name>
    <dbReference type="NCBI Taxonomy" id="6565"/>
    <lineage>
        <taxon>Eukaryota</taxon>
        <taxon>Metazoa</taxon>
        <taxon>Spiralia</taxon>
        <taxon>Lophotrochozoa</taxon>
        <taxon>Mollusca</taxon>
        <taxon>Bivalvia</taxon>
        <taxon>Autobranchia</taxon>
        <taxon>Pteriomorphia</taxon>
        <taxon>Ostreida</taxon>
        <taxon>Ostreoidea</taxon>
        <taxon>Ostreidae</taxon>
        <taxon>Crassostrea</taxon>
    </lineage>
</organism>
<dbReference type="InterPro" id="IPR003859">
    <property type="entry name" value="Galactosyl_T"/>
</dbReference>
<dbReference type="Pfam" id="PF02709">
    <property type="entry name" value="Glyco_transf_7C"/>
    <property type="match status" value="1"/>
</dbReference>
<dbReference type="PANTHER" id="PTHR19300">
    <property type="entry name" value="BETA-1,4-GALACTOSYLTRANSFERASE"/>
    <property type="match status" value="1"/>
</dbReference>
<dbReference type="GO" id="GO:0005975">
    <property type="term" value="P:carbohydrate metabolic process"/>
    <property type="evidence" value="ECO:0007669"/>
    <property type="project" value="InterPro"/>
</dbReference>
<evidence type="ECO:0000256" key="10">
    <source>
        <dbReference type="ARBA" id="ARBA00023180"/>
    </source>
</evidence>
<protein>
    <submittedName>
        <fullName evidence="14">Beta-1,4-galactosyltransferase 2-like</fullName>
    </submittedName>
</protein>
<dbReference type="KEGG" id="cvn:111131415"/>
<keyword evidence="6" id="KW-0812">Transmembrane</keyword>
<comment type="subcellular location">
    <subcellularLocation>
        <location evidence="1">Membrane</location>
        <topology evidence="1">Single-pass type II membrane protein</topology>
    </subcellularLocation>
</comment>
<gene>
    <name evidence="14" type="primary">LOC111131415</name>
</gene>
<dbReference type="AlphaFoldDB" id="A0A8B8E4J7"/>
<dbReference type="InterPro" id="IPR029044">
    <property type="entry name" value="Nucleotide-diphossugar_trans"/>
</dbReference>
<feature type="domain" description="Galactosyltransferase C-terminal" evidence="11">
    <location>
        <begin position="43"/>
        <end position="119"/>
    </location>
</feature>
<accession>A0A8B8E4J7</accession>
<dbReference type="GO" id="GO:0008378">
    <property type="term" value="F:galactosyltransferase activity"/>
    <property type="evidence" value="ECO:0007669"/>
    <property type="project" value="TreeGrafter"/>
</dbReference>
<dbReference type="GO" id="GO:0005794">
    <property type="term" value="C:Golgi apparatus"/>
    <property type="evidence" value="ECO:0007669"/>
    <property type="project" value="TreeGrafter"/>
</dbReference>
<dbReference type="GeneID" id="111131415"/>
<keyword evidence="7" id="KW-0735">Signal-anchor</keyword>
<evidence type="ECO:0000256" key="1">
    <source>
        <dbReference type="ARBA" id="ARBA00004606"/>
    </source>
</evidence>
<dbReference type="PRINTS" id="PR02050">
    <property type="entry name" value="B14GALTRFASE"/>
</dbReference>
<keyword evidence="9" id="KW-0472">Membrane</keyword>
<evidence type="ECO:0000313" key="14">
    <source>
        <dbReference type="RefSeq" id="XP_022334634.1"/>
    </source>
</evidence>
<evidence type="ECO:0000256" key="4">
    <source>
        <dbReference type="ARBA" id="ARBA00022676"/>
    </source>
</evidence>
<evidence type="ECO:0000256" key="6">
    <source>
        <dbReference type="ARBA" id="ARBA00022692"/>
    </source>
</evidence>
<evidence type="ECO:0000256" key="3">
    <source>
        <dbReference type="ARBA" id="ARBA00005735"/>
    </source>
</evidence>
<dbReference type="OrthoDB" id="10016069at2759"/>
<dbReference type="GO" id="GO:0016020">
    <property type="term" value="C:membrane"/>
    <property type="evidence" value="ECO:0007669"/>
    <property type="project" value="UniProtKB-SubCell"/>
</dbReference>
<keyword evidence="5" id="KW-0808">Transferase</keyword>
<dbReference type="InterPro" id="IPR027791">
    <property type="entry name" value="Galactosyl_T_C"/>
</dbReference>
<keyword evidence="10" id="KW-0325">Glycoprotein</keyword>
<proteinExistence type="inferred from homology"/>
<dbReference type="RefSeq" id="XP_022334634.1">
    <property type="nucleotide sequence ID" value="XM_022478926.1"/>
</dbReference>
<evidence type="ECO:0000259" key="11">
    <source>
        <dbReference type="Pfam" id="PF02709"/>
    </source>
</evidence>
<evidence type="ECO:0000256" key="5">
    <source>
        <dbReference type="ARBA" id="ARBA00022679"/>
    </source>
</evidence>
<evidence type="ECO:0000256" key="7">
    <source>
        <dbReference type="ARBA" id="ARBA00022968"/>
    </source>
</evidence>
<sequence>MMRNIGFLEAKKRFAYDCYVFNDVDTIIEDDRNLFKCGTHAARHLVSGVRRYNYSLPYRGLLGGIVAMTEKQMTALNGYSNMFFVWGGEDDNLYDRFMETNFWFERTDYQDGLVTTLTHRKDKKTVSRFRTIGKTKHSMLFDGISSVRYEVLYEEYKPLFTWIVVGVNKFLIEEEFELNVANTKQRISS</sequence>